<evidence type="ECO:0008006" key="4">
    <source>
        <dbReference type="Google" id="ProtNLM"/>
    </source>
</evidence>
<proteinExistence type="predicted"/>
<protein>
    <recommendedName>
        <fullName evidence="4">Transposase</fullName>
    </recommendedName>
</protein>
<name>A0ABT0LJJ1_9GAMM</name>
<keyword evidence="1" id="KW-0472">Membrane</keyword>
<keyword evidence="1" id="KW-1133">Transmembrane helix</keyword>
<evidence type="ECO:0000313" key="3">
    <source>
        <dbReference type="Proteomes" id="UP001203423"/>
    </source>
</evidence>
<organism evidence="2 3">
    <name type="scientific">Shewanella surugensis</name>
    <dbReference type="NCBI Taxonomy" id="212020"/>
    <lineage>
        <taxon>Bacteria</taxon>
        <taxon>Pseudomonadati</taxon>
        <taxon>Pseudomonadota</taxon>
        <taxon>Gammaproteobacteria</taxon>
        <taxon>Alteromonadales</taxon>
        <taxon>Shewanellaceae</taxon>
        <taxon>Shewanella</taxon>
    </lineage>
</organism>
<keyword evidence="3" id="KW-1185">Reference proteome</keyword>
<dbReference type="EMBL" id="JAKIKS010000164">
    <property type="protein sequence ID" value="MCL1127467.1"/>
    <property type="molecule type" value="Genomic_DNA"/>
</dbReference>
<dbReference type="RefSeq" id="WP_248942911.1">
    <property type="nucleotide sequence ID" value="NZ_JAKIKS010000164.1"/>
</dbReference>
<comment type="caution">
    <text evidence="2">The sequence shown here is derived from an EMBL/GenBank/DDBJ whole genome shotgun (WGS) entry which is preliminary data.</text>
</comment>
<feature type="transmembrane region" description="Helical" evidence="1">
    <location>
        <begin position="22"/>
        <end position="42"/>
    </location>
</feature>
<evidence type="ECO:0000313" key="2">
    <source>
        <dbReference type="EMBL" id="MCL1127467.1"/>
    </source>
</evidence>
<keyword evidence="1" id="KW-0812">Transmembrane</keyword>
<gene>
    <name evidence="2" type="ORF">L2764_24080</name>
</gene>
<evidence type="ECO:0000256" key="1">
    <source>
        <dbReference type="SAM" id="Phobius"/>
    </source>
</evidence>
<accession>A0ABT0LJJ1</accession>
<reference evidence="2 3" key="1">
    <citation type="submission" date="2022-01" db="EMBL/GenBank/DDBJ databases">
        <title>Whole genome-based taxonomy of the Shewanellaceae.</title>
        <authorList>
            <person name="Martin-Rodriguez A.J."/>
        </authorList>
    </citation>
    <scope>NUCLEOTIDE SEQUENCE [LARGE SCALE GENOMIC DNA]</scope>
    <source>
        <strain evidence="2 3">DSM 17177</strain>
    </source>
</reference>
<sequence length="104" mass="12197">MSCIVETVLSSMSNINKPQRIFMTYLFSVLIMFQGRVTYTNISRYSQLSQKRYYRWSKKHFDYADFNTQLLLEVFPLESERIAAIDASFISKSGKHTQGLGYFI</sequence>
<dbReference type="Proteomes" id="UP001203423">
    <property type="component" value="Unassembled WGS sequence"/>
</dbReference>